<dbReference type="InterPro" id="IPR006171">
    <property type="entry name" value="TOPRIM_dom"/>
</dbReference>
<name>A0A6C0HEH2_9ZZZZ</name>
<dbReference type="FunFam" id="3.90.199.10:FF:000002">
    <property type="entry name" value="DNA topoisomerase 2"/>
    <property type="match status" value="1"/>
</dbReference>
<evidence type="ECO:0000256" key="5">
    <source>
        <dbReference type="ARBA" id="ARBA00012895"/>
    </source>
</evidence>
<keyword evidence="9" id="KW-0460">Magnesium</keyword>
<dbReference type="Gene3D" id="1.10.268.10">
    <property type="entry name" value="Topoisomerase, domain 3"/>
    <property type="match status" value="1"/>
</dbReference>
<evidence type="ECO:0000256" key="7">
    <source>
        <dbReference type="ARBA" id="ARBA00022741"/>
    </source>
</evidence>
<dbReference type="PROSITE" id="PS00177">
    <property type="entry name" value="TOPOISOMERASE_II"/>
    <property type="match status" value="1"/>
</dbReference>
<dbReference type="InterPro" id="IPR050634">
    <property type="entry name" value="DNA_Topoisomerase_II"/>
</dbReference>
<proteinExistence type="inferred from homology"/>
<dbReference type="InterPro" id="IPR020568">
    <property type="entry name" value="Ribosomal_Su5_D2-typ_SF"/>
</dbReference>
<dbReference type="InterPro" id="IPR031660">
    <property type="entry name" value="TOPRIM_C"/>
</dbReference>
<evidence type="ECO:0000256" key="2">
    <source>
        <dbReference type="ARBA" id="ARBA00001913"/>
    </source>
</evidence>
<evidence type="ECO:0000256" key="9">
    <source>
        <dbReference type="ARBA" id="ARBA00022842"/>
    </source>
</evidence>
<dbReference type="InterPro" id="IPR013758">
    <property type="entry name" value="Topo_IIA_A/C_ab"/>
</dbReference>
<dbReference type="InterPro" id="IPR014721">
    <property type="entry name" value="Ribsml_uS5_D2-typ_fold_subgr"/>
</dbReference>
<dbReference type="Pfam" id="PF00204">
    <property type="entry name" value="DNA_gyraseB"/>
    <property type="match status" value="1"/>
</dbReference>
<comment type="cofactor">
    <cofactor evidence="3">
        <name>Mg(2+)</name>
        <dbReference type="ChEBI" id="CHEBI:18420"/>
    </cofactor>
</comment>
<reference evidence="15" key="1">
    <citation type="journal article" date="2020" name="Nature">
        <title>Giant virus diversity and host interactions through global metagenomics.</title>
        <authorList>
            <person name="Schulz F."/>
            <person name="Roux S."/>
            <person name="Paez-Espino D."/>
            <person name="Jungbluth S."/>
            <person name="Walsh D.A."/>
            <person name="Denef V.J."/>
            <person name="McMahon K.D."/>
            <person name="Konstantinidis K.T."/>
            <person name="Eloe-Fadrosh E.A."/>
            <person name="Kyrpides N.C."/>
            <person name="Woyke T."/>
        </authorList>
    </citation>
    <scope>NUCLEOTIDE SEQUENCE</scope>
    <source>
        <strain evidence="15">GVMAG-M-3300023179-97</strain>
    </source>
</reference>
<dbReference type="Pfam" id="PF00521">
    <property type="entry name" value="DNA_topoisoIV"/>
    <property type="match status" value="1"/>
</dbReference>
<dbReference type="InterPro" id="IPR018522">
    <property type="entry name" value="TopoIIA_CS"/>
</dbReference>
<evidence type="ECO:0000256" key="10">
    <source>
        <dbReference type="ARBA" id="ARBA00023029"/>
    </source>
</evidence>
<dbReference type="PROSITE" id="PS52040">
    <property type="entry name" value="TOPO_IIA"/>
    <property type="match status" value="1"/>
</dbReference>
<comment type="similarity">
    <text evidence="4">Belongs to the type II topoisomerase family.</text>
</comment>
<dbReference type="PANTHER" id="PTHR10169:SF38">
    <property type="entry name" value="DNA TOPOISOMERASE 2"/>
    <property type="match status" value="1"/>
</dbReference>
<accession>A0A6C0HEH2</accession>
<evidence type="ECO:0000256" key="11">
    <source>
        <dbReference type="ARBA" id="ARBA00023125"/>
    </source>
</evidence>
<feature type="domain" description="Toprim" evidence="13">
    <location>
        <begin position="442"/>
        <end position="556"/>
    </location>
</feature>
<dbReference type="GO" id="GO:0003918">
    <property type="term" value="F:DNA topoisomerase type II (double strand cut, ATP-hydrolyzing) activity"/>
    <property type="evidence" value="ECO:0007669"/>
    <property type="project" value="UniProtKB-EC"/>
</dbReference>
<dbReference type="GO" id="GO:0000819">
    <property type="term" value="P:sister chromatid segregation"/>
    <property type="evidence" value="ECO:0007669"/>
    <property type="project" value="TreeGrafter"/>
</dbReference>
<evidence type="ECO:0000256" key="1">
    <source>
        <dbReference type="ARBA" id="ARBA00000185"/>
    </source>
</evidence>
<keyword evidence="11" id="KW-0238">DNA-binding</keyword>
<protein>
    <recommendedName>
        <fullName evidence="5">DNA topoisomerase (ATP-hydrolyzing)</fullName>
        <ecNumber evidence="5">5.6.2.2</ecNumber>
    </recommendedName>
</protein>
<evidence type="ECO:0000256" key="4">
    <source>
        <dbReference type="ARBA" id="ARBA00011080"/>
    </source>
</evidence>
<dbReference type="Pfam" id="PF01751">
    <property type="entry name" value="Toprim"/>
    <property type="match status" value="1"/>
</dbReference>
<dbReference type="InterPro" id="IPR013760">
    <property type="entry name" value="Topo_IIA-like_dom_sf"/>
</dbReference>
<dbReference type="SUPFAM" id="SSF56719">
    <property type="entry name" value="Type II DNA topoisomerase"/>
    <property type="match status" value="1"/>
</dbReference>
<dbReference type="GO" id="GO:0005524">
    <property type="term" value="F:ATP binding"/>
    <property type="evidence" value="ECO:0007669"/>
    <property type="project" value="UniProtKB-KW"/>
</dbReference>
<dbReference type="Gene3D" id="3.90.199.10">
    <property type="entry name" value="Topoisomerase II, domain 5"/>
    <property type="match status" value="1"/>
</dbReference>
<dbReference type="PROSITE" id="PS50880">
    <property type="entry name" value="TOPRIM"/>
    <property type="match status" value="1"/>
</dbReference>
<dbReference type="EC" id="5.6.2.2" evidence="5"/>
<dbReference type="SMART" id="SM00434">
    <property type="entry name" value="TOP4c"/>
    <property type="match status" value="1"/>
</dbReference>
<evidence type="ECO:0000256" key="8">
    <source>
        <dbReference type="ARBA" id="ARBA00022840"/>
    </source>
</evidence>
<dbReference type="SUPFAM" id="SSF54211">
    <property type="entry name" value="Ribosomal protein S5 domain 2-like"/>
    <property type="match status" value="1"/>
</dbReference>
<organism evidence="15">
    <name type="scientific">viral metagenome</name>
    <dbReference type="NCBI Taxonomy" id="1070528"/>
    <lineage>
        <taxon>unclassified sequences</taxon>
        <taxon>metagenomes</taxon>
        <taxon>organismal metagenomes</taxon>
    </lineage>
</organism>
<feature type="domain" description="Topo IIA-type catalytic" evidence="14">
    <location>
        <begin position="690"/>
        <end position="1129"/>
    </location>
</feature>
<dbReference type="Gene3D" id="3.30.1360.40">
    <property type="match status" value="1"/>
</dbReference>
<dbReference type="SMART" id="SM00433">
    <property type="entry name" value="TOP2c"/>
    <property type="match status" value="1"/>
</dbReference>
<dbReference type="FunFam" id="3.40.50.670:FF:000001">
    <property type="entry name" value="DNA topoisomerase 2"/>
    <property type="match status" value="1"/>
</dbReference>
<dbReference type="PRINTS" id="PR01158">
    <property type="entry name" value="TOPISMRASEII"/>
</dbReference>
<dbReference type="GO" id="GO:0003677">
    <property type="term" value="F:DNA binding"/>
    <property type="evidence" value="ECO:0007669"/>
    <property type="project" value="UniProtKB-KW"/>
</dbReference>
<dbReference type="SUPFAM" id="SSF55874">
    <property type="entry name" value="ATPase domain of HSP90 chaperone/DNA topoisomerase II/histidine kinase"/>
    <property type="match status" value="1"/>
</dbReference>
<dbReference type="GO" id="GO:0006265">
    <property type="term" value="P:DNA topological change"/>
    <property type="evidence" value="ECO:0007669"/>
    <property type="project" value="InterPro"/>
</dbReference>
<dbReference type="InterPro" id="IPR013759">
    <property type="entry name" value="Topo_IIA_B_C"/>
</dbReference>
<dbReference type="InterPro" id="IPR002205">
    <property type="entry name" value="Topo_IIA_dom_A"/>
</dbReference>
<comment type="cofactor">
    <cofactor evidence="2">
        <name>Ca(2+)</name>
        <dbReference type="ChEBI" id="CHEBI:29108"/>
    </cofactor>
</comment>
<keyword evidence="12" id="KW-0413">Isomerase</keyword>
<evidence type="ECO:0000313" key="15">
    <source>
        <dbReference type="EMBL" id="QHT79032.1"/>
    </source>
</evidence>
<dbReference type="InterPro" id="IPR001154">
    <property type="entry name" value="TopoII_euk"/>
</dbReference>
<evidence type="ECO:0000259" key="13">
    <source>
        <dbReference type="PROSITE" id="PS50880"/>
    </source>
</evidence>
<dbReference type="Gene3D" id="3.40.50.670">
    <property type="match status" value="1"/>
</dbReference>
<evidence type="ECO:0000256" key="12">
    <source>
        <dbReference type="ARBA" id="ARBA00023235"/>
    </source>
</evidence>
<dbReference type="AlphaFoldDB" id="A0A6C0HEH2"/>
<evidence type="ECO:0000259" key="14">
    <source>
        <dbReference type="PROSITE" id="PS52040"/>
    </source>
</evidence>
<keyword evidence="8" id="KW-0067">ATP-binding</keyword>
<dbReference type="InterPro" id="IPR001241">
    <property type="entry name" value="Topo_IIA"/>
</dbReference>
<comment type="catalytic activity">
    <reaction evidence="1">
        <text>ATP-dependent breakage, passage and rejoining of double-stranded DNA.</text>
        <dbReference type="EC" id="5.6.2.2"/>
    </reaction>
</comment>
<dbReference type="Pfam" id="PF16898">
    <property type="entry name" value="TOPRIM_C"/>
    <property type="match status" value="1"/>
</dbReference>
<dbReference type="InterPro" id="IPR013506">
    <property type="entry name" value="Topo_IIA_bsu_dom2"/>
</dbReference>
<dbReference type="GO" id="GO:0046872">
    <property type="term" value="F:metal ion binding"/>
    <property type="evidence" value="ECO:0007669"/>
    <property type="project" value="UniProtKB-KW"/>
</dbReference>
<dbReference type="InterPro" id="IPR013757">
    <property type="entry name" value="Topo_IIA_A_a_sf"/>
</dbReference>
<keyword evidence="6" id="KW-0479">Metal-binding</keyword>
<sequence length="1167" mass="131818">MAEVYKKHTHREHILEIPDTYIGSVETVDEPRWVYNSESSKIIHRVVKFNPGLYKTFDELVVNARDALVRSQEDGRTKIKRIDVSASVVDGEFTIIVKNDGDGIPIEKHETEKCYIPELIFGHLLTSSNYNKGEEKIVGGKNGYGAKLANIFSKEFKVGIRDTKNKIRYEQTWSSNMSVCAKASIKKDSASKGYVEITYIPDLKRFLHISSAGGVDIHDDMKAVFHTRVIELAALVGKEVTVTWNGSEVKMDTFEKFVKLFLKAESEKSFAYERCGPRWEVAVVLTRSLFSDDAGTPDDRHVSFVNGINTRKGGKHVETVQRHVLSDICEVGKKKKMDLKPGQLKDTITLFVNATIVNPSFDSQTKETLTTPAAKFGSSVSISQTLIDKLVKLGILEEAQAILDAKLTKDAKKTDGSKKRTIYGLPKLEDALCAGTGKSSECTLILTEGDSAATSAIAGLKVVGREKWGVFPLKGKMLNVKDISREKFNTNEELTAIKKILGLEQGKKYVNVQSMRYGRIMIMSDQDVDGFHIRGLLMNLFHTEWPELMKLGFLCCLMTPLVKMTRGSETLCFYNDAELEAWKESVGEVVAGRYKGKYYKGLGTSTPAEAREWFENLSDIQYKWDTKTDSNMNLAFNKKLADDRKKWLSSYNPKKNVEPKTENGKRFVEYSSFVNDELIHFSNADNVRSLPHILDGLKPSQRKILFGCFKRNLKQEIRVAQLAGYISEHAAYHHGEASLNQTITNMAQIFVGANNINLLCPVGQFGSRLMGGKDSASPRYIHTFMEPIVETIFRKEDTPILNNLVDDGDIVEPESYYPVVPLLAINGCVGIGTGFSTDIPPHNPKDVVRLILDRLEGRSASLKGQVLNPWWIGFRGKVEKKDVKQWLTYGVYTWQDATKSVHVTELPVGTWTKDYKAFLDGMVQGQGQDSLDEGKPVLRSFEDLYNDVDVNFTLYLEPSYYSMAKKNPAEFEKRFHLTTSWKTSNMCCFDSRLNIVKYDTIGDILEEFYIARITIYEKRRQHQIATLKDHLEELDAKYKFIKSIVDGTLKIMNQEDDVVLDGLQKLQLPPRSDNAAPNTLGAYEYLLRMRVDRIKKKAVIEAEEEVLECKKKLVELESTTAYSLWKLDLDNFIGSWEGTEKHMLAILSATNSVGDAPKKKKIVIKKK</sequence>
<dbReference type="Gene3D" id="3.30.565.10">
    <property type="entry name" value="Histidine kinase-like ATPase, C-terminal domain"/>
    <property type="match status" value="1"/>
</dbReference>
<dbReference type="GO" id="GO:0000712">
    <property type="term" value="P:resolution of meiotic recombination intermediates"/>
    <property type="evidence" value="ECO:0007669"/>
    <property type="project" value="TreeGrafter"/>
</dbReference>
<dbReference type="Gene3D" id="3.30.1490.30">
    <property type="match status" value="1"/>
</dbReference>
<keyword evidence="7" id="KW-0547">Nucleotide-binding</keyword>
<evidence type="ECO:0000256" key="6">
    <source>
        <dbReference type="ARBA" id="ARBA00022723"/>
    </source>
</evidence>
<dbReference type="PRINTS" id="PR00418">
    <property type="entry name" value="TPI2FAMILY"/>
</dbReference>
<dbReference type="Pfam" id="PF02518">
    <property type="entry name" value="HATPase_c"/>
    <property type="match status" value="1"/>
</dbReference>
<evidence type="ECO:0000256" key="3">
    <source>
        <dbReference type="ARBA" id="ARBA00001946"/>
    </source>
</evidence>
<dbReference type="Gene3D" id="3.30.230.10">
    <property type="match status" value="1"/>
</dbReference>
<dbReference type="InterPro" id="IPR003594">
    <property type="entry name" value="HATPase_dom"/>
</dbReference>
<dbReference type="PANTHER" id="PTHR10169">
    <property type="entry name" value="DNA TOPOISOMERASE/GYRASE"/>
    <property type="match status" value="1"/>
</dbReference>
<dbReference type="InterPro" id="IPR036890">
    <property type="entry name" value="HATPase_C_sf"/>
</dbReference>
<dbReference type="GO" id="GO:0005634">
    <property type="term" value="C:nucleus"/>
    <property type="evidence" value="ECO:0007669"/>
    <property type="project" value="TreeGrafter"/>
</dbReference>
<keyword evidence="10" id="KW-0799">Topoisomerase</keyword>
<dbReference type="EMBL" id="MN739944">
    <property type="protein sequence ID" value="QHT79032.1"/>
    <property type="molecule type" value="Genomic_DNA"/>
</dbReference>